<organism evidence="1 2">
    <name type="scientific">Romanomermis culicivorax</name>
    <name type="common">Nematode worm</name>
    <dbReference type="NCBI Taxonomy" id="13658"/>
    <lineage>
        <taxon>Eukaryota</taxon>
        <taxon>Metazoa</taxon>
        <taxon>Ecdysozoa</taxon>
        <taxon>Nematoda</taxon>
        <taxon>Enoplea</taxon>
        <taxon>Dorylaimia</taxon>
        <taxon>Mermithida</taxon>
        <taxon>Mermithoidea</taxon>
        <taxon>Mermithidae</taxon>
        <taxon>Romanomermis</taxon>
    </lineage>
</organism>
<proteinExistence type="predicted"/>
<evidence type="ECO:0000313" key="1">
    <source>
        <dbReference type="Proteomes" id="UP000887565"/>
    </source>
</evidence>
<dbReference type="WBParaSite" id="nRc.2.0.1.t18994-RA">
    <property type="protein sequence ID" value="nRc.2.0.1.t18994-RA"/>
    <property type="gene ID" value="nRc.2.0.1.g18994"/>
</dbReference>
<dbReference type="Proteomes" id="UP000887565">
    <property type="component" value="Unplaced"/>
</dbReference>
<accession>A0A915IYT8</accession>
<evidence type="ECO:0000313" key="2">
    <source>
        <dbReference type="WBParaSite" id="nRc.2.0.1.t18994-RA"/>
    </source>
</evidence>
<keyword evidence="1" id="KW-1185">Reference proteome</keyword>
<reference evidence="2" key="1">
    <citation type="submission" date="2022-11" db="UniProtKB">
        <authorList>
            <consortium name="WormBaseParasite"/>
        </authorList>
    </citation>
    <scope>IDENTIFICATION</scope>
</reference>
<sequence length="120" mass="13897">MNLKIGYDDCLSFPSSVNGGVFSTDNLLHPLVINIFSFPVLMPIHLSNAHGKPMPKHQVPPDNRYEYIHYFRLILLYFYFLGCRTNSNLSQRYTTFYENENETSSFQVTKANLLQKRGIS</sequence>
<protein>
    <submittedName>
        <fullName evidence="2">Uncharacterized protein</fullName>
    </submittedName>
</protein>
<name>A0A915IYT8_ROMCU</name>
<dbReference type="AlphaFoldDB" id="A0A915IYT8"/>